<comment type="caution">
    <text evidence="11">The sequence shown here is derived from an EMBL/GenBank/DDBJ whole genome shotgun (WGS) entry which is preliminary data.</text>
</comment>
<dbReference type="GO" id="GO:0005507">
    <property type="term" value="F:copper ion binding"/>
    <property type="evidence" value="ECO:0007669"/>
    <property type="project" value="TreeGrafter"/>
</dbReference>
<keyword evidence="3" id="KW-0808">Transferase</keyword>
<evidence type="ECO:0000256" key="9">
    <source>
        <dbReference type="ARBA" id="ARBA00049893"/>
    </source>
</evidence>
<keyword evidence="6" id="KW-0862">Zinc</keyword>
<dbReference type="InterPro" id="IPR011324">
    <property type="entry name" value="Cytotoxic_necrot_fac-like_cat"/>
</dbReference>
<keyword evidence="4" id="KW-0479">Metal-binding</keyword>
<reference evidence="11 12" key="1">
    <citation type="submission" date="2016-10" db="EMBL/GenBank/DDBJ databases">
        <title>Draft Genome sequence of Alkanindiges sp. strain H1.</title>
        <authorList>
            <person name="Subhash Y."/>
            <person name="Lee S."/>
        </authorList>
    </citation>
    <scope>NUCLEOTIDE SEQUENCE [LARGE SCALE GENOMIC DNA]</scope>
    <source>
        <strain evidence="11 12">H1</strain>
    </source>
</reference>
<dbReference type="SUPFAM" id="SSF64438">
    <property type="entry name" value="CNF1/YfiH-like putative cysteine hydrolases"/>
    <property type="match status" value="1"/>
</dbReference>
<evidence type="ECO:0000256" key="7">
    <source>
        <dbReference type="ARBA" id="ARBA00047989"/>
    </source>
</evidence>
<evidence type="ECO:0000256" key="2">
    <source>
        <dbReference type="ARBA" id="ARBA00007353"/>
    </source>
</evidence>
<keyword evidence="5" id="KW-0378">Hydrolase</keyword>
<sequence length="254" mass="27271">MTRLPLSAGLIAATGLPAGVLAGQTSRQALNPLLHSAAPYDGFNLALHVGDDAQTVQQQRIELLKALQPYGAKRLVWLEQTHSTHVYEVTEQAMPFSAVNADAIITRQTGVACMIMTADCLPIVLSNADGTEVGCIHAGWRGLLHGIIENTINAMQSPAVFAWFGAAIGPCSFEVGAEVFEAFTQHHPEAASAFTSHGTGKYLADIYQLASQRLQQLGVQHISGGAACSYQQADRFYSYRHTAKTGRMATFVML</sequence>
<comment type="catalytic activity">
    <reaction evidence="1">
        <text>inosine + phosphate = alpha-D-ribose 1-phosphate + hypoxanthine</text>
        <dbReference type="Rhea" id="RHEA:27646"/>
        <dbReference type="ChEBI" id="CHEBI:17368"/>
        <dbReference type="ChEBI" id="CHEBI:17596"/>
        <dbReference type="ChEBI" id="CHEBI:43474"/>
        <dbReference type="ChEBI" id="CHEBI:57720"/>
        <dbReference type="EC" id="2.4.2.1"/>
    </reaction>
    <physiologicalReaction direction="left-to-right" evidence="1">
        <dbReference type="Rhea" id="RHEA:27647"/>
    </physiologicalReaction>
</comment>
<dbReference type="OrthoDB" id="4279at2"/>
<keyword evidence="12" id="KW-1185">Reference proteome</keyword>
<dbReference type="GO" id="GO:0017061">
    <property type="term" value="F:S-methyl-5-thioadenosine phosphorylase activity"/>
    <property type="evidence" value="ECO:0007669"/>
    <property type="project" value="UniProtKB-EC"/>
</dbReference>
<dbReference type="AlphaFoldDB" id="A0A1S8CTL5"/>
<evidence type="ECO:0000256" key="6">
    <source>
        <dbReference type="ARBA" id="ARBA00022833"/>
    </source>
</evidence>
<dbReference type="GO" id="GO:0016787">
    <property type="term" value="F:hydrolase activity"/>
    <property type="evidence" value="ECO:0007669"/>
    <property type="project" value="UniProtKB-KW"/>
</dbReference>
<evidence type="ECO:0000256" key="1">
    <source>
        <dbReference type="ARBA" id="ARBA00000553"/>
    </source>
</evidence>
<proteinExistence type="inferred from homology"/>
<organism evidence="11 12">
    <name type="scientific">Alkanindiges hydrocarboniclasticus</name>
    <dbReference type="NCBI Taxonomy" id="1907941"/>
    <lineage>
        <taxon>Bacteria</taxon>
        <taxon>Pseudomonadati</taxon>
        <taxon>Pseudomonadota</taxon>
        <taxon>Gammaproteobacteria</taxon>
        <taxon>Moraxellales</taxon>
        <taxon>Moraxellaceae</taxon>
        <taxon>Alkanindiges</taxon>
    </lineage>
</organism>
<dbReference type="InterPro" id="IPR003730">
    <property type="entry name" value="Cu_polyphenol_OxRdtase"/>
</dbReference>
<dbReference type="Gene3D" id="3.60.140.10">
    <property type="entry name" value="CNF1/YfiH-like putative cysteine hydrolases"/>
    <property type="match status" value="1"/>
</dbReference>
<comment type="catalytic activity">
    <reaction evidence="7">
        <text>adenosine + H2O + H(+) = inosine + NH4(+)</text>
        <dbReference type="Rhea" id="RHEA:24408"/>
        <dbReference type="ChEBI" id="CHEBI:15377"/>
        <dbReference type="ChEBI" id="CHEBI:15378"/>
        <dbReference type="ChEBI" id="CHEBI:16335"/>
        <dbReference type="ChEBI" id="CHEBI:17596"/>
        <dbReference type="ChEBI" id="CHEBI:28938"/>
        <dbReference type="EC" id="3.5.4.4"/>
    </reaction>
    <physiologicalReaction direction="left-to-right" evidence="7">
        <dbReference type="Rhea" id="RHEA:24409"/>
    </physiologicalReaction>
</comment>
<gene>
    <name evidence="11" type="ORF">BKE30_10160</name>
</gene>
<comment type="similarity">
    <text evidence="2 10">Belongs to the purine nucleoside phosphorylase YfiH/LACC1 family.</text>
</comment>
<comment type="catalytic activity">
    <reaction evidence="8">
        <text>adenosine + phosphate = alpha-D-ribose 1-phosphate + adenine</text>
        <dbReference type="Rhea" id="RHEA:27642"/>
        <dbReference type="ChEBI" id="CHEBI:16335"/>
        <dbReference type="ChEBI" id="CHEBI:16708"/>
        <dbReference type="ChEBI" id="CHEBI:43474"/>
        <dbReference type="ChEBI" id="CHEBI:57720"/>
        <dbReference type="EC" id="2.4.2.1"/>
    </reaction>
    <physiologicalReaction direction="left-to-right" evidence="8">
        <dbReference type="Rhea" id="RHEA:27643"/>
    </physiologicalReaction>
</comment>
<dbReference type="InterPro" id="IPR038371">
    <property type="entry name" value="Cu_polyphenol_OxRdtase_sf"/>
</dbReference>
<dbReference type="CDD" id="cd16833">
    <property type="entry name" value="YfiH"/>
    <property type="match status" value="1"/>
</dbReference>
<accession>A0A1S8CTL5</accession>
<protein>
    <recommendedName>
        <fullName evidence="10">Purine nucleoside phosphorylase</fullName>
    </recommendedName>
</protein>
<dbReference type="Pfam" id="PF02578">
    <property type="entry name" value="Cu-oxidase_4"/>
    <property type="match status" value="1"/>
</dbReference>
<dbReference type="PANTHER" id="PTHR30616">
    <property type="entry name" value="UNCHARACTERIZED PROTEIN YFIH"/>
    <property type="match status" value="1"/>
</dbReference>
<name>A0A1S8CTL5_9GAMM</name>
<evidence type="ECO:0000313" key="12">
    <source>
        <dbReference type="Proteomes" id="UP000192132"/>
    </source>
</evidence>
<evidence type="ECO:0000256" key="4">
    <source>
        <dbReference type="ARBA" id="ARBA00022723"/>
    </source>
</evidence>
<dbReference type="RefSeq" id="WP_076878547.1">
    <property type="nucleotide sequence ID" value="NZ_MLCN01000027.1"/>
</dbReference>
<evidence type="ECO:0000256" key="3">
    <source>
        <dbReference type="ARBA" id="ARBA00022679"/>
    </source>
</evidence>
<dbReference type="PANTHER" id="PTHR30616:SF2">
    <property type="entry name" value="PURINE NUCLEOSIDE PHOSPHORYLASE LACC1"/>
    <property type="match status" value="1"/>
</dbReference>
<evidence type="ECO:0000256" key="8">
    <source>
        <dbReference type="ARBA" id="ARBA00048968"/>
    </source>
</evidence>
<dbReference type="EMBL" id="MLCN01000027">
    <property type="protein sequence ID" value="ONG39179.1"/>
    <property type="molecule type" value="Genomic_DNA"/>
</dbReference>
<evidence type="ECO:0000313" key="11">
    <source>
        <dbReference type="EMBL" id="ONG39179.1"/>
    </source>
</evidence>
<evidence type="ECO:0000256" key="10">
    <source>
        <dbReference type="RuleBase" id="RU361274"/>
    </source>
</evidence>
<evidence type="ECO:0000256" key="5">
    <source>
        <dbReference type="ARBA" id="ARBA00022801"/>
    </source>
</evidence>
<dbReference type="STRING" id="1907941.BKE30_10160"/>
<dbReference type="Proteomes" id="UP000192132">
    <property type="component" value="Unassembled WGS sequence"/>
</dbReference>
<dbReference type="NCBIfam" id="TIGR00726">
    <property type="entry name" value="peptidoglycan editing factor PgeF"/>
    <property type="match status" value="1"/>
</dbReference>
<comment type="catalytic activity">
    <reaction evidence="9">
        <text>S-methyl-5'-thioadenosine + phosphate = 5-(methylsulfanyl)-alpha-D-ribose 1-phosphate + adenine</text>
        <dbReference type="Rhea" id="RHEA:11852"/>
        <dbReference type="ChEBI" id="CHEBI:16708"/>
        <dbReference type="ChEBI" id="CHEBI:17509"/>
        <dbReference type="ChEBI" id="CHEBI:43474"/>
        <dbReference type="ChEBI" id="CHEBI:58533"/>
        <dbReference type="EC" id="2.4.2.28"/>
    </reaction>
    <physiologicalReaction direction="left-to-right" evidence="9">
        <dbReference type="Rhea" id="RHEA:11853"/>
    </physiologicalReaction>
</comment>